<keyword evidence="1" id="KW-0238">DNA-binding</keyword>
<evidence type="ECO:0000256" key="1">
    <source>
        <dbReference type="ARBA" id="ARBA00023125"/>
    </source>
</evidence>
<dbReference type="SMART" id="SM00530">
    <property type="entry name" value="HTH_XRE"/>
    <property type="match status" value="1"/>
</dbReference>
<dbReference type="RefSeq" id="WP_170831104.1">
    <property type="nucleotide sequence ID" value="NZ_FNQY01000001.1"/>
</dbReference>
<dbReference type="CDD" id="cd00093">
    <property type="entry name" value="HTH_XRE"/>
    <property type="match status" value="1"/>
</dbReference>
<organism evidence="3 4">
    <name type="scientific">Arachidicoccus rhizosphaerae</name>
    <dbReference type="NCBI Taxonomy" id="551991"/>
    <lineage>
        <taxon>Bacteria</taxon>
        <taxon>Pseudomonadati</taxon>
        <taxon>Bacteroidota</taxon>
        <taxon>Chitinophagia</taxon>
        <taxon>Chitinophagales</taxon>
        <taxon>Chitinophagaceae</taxon>
        <taxon>Arachidicoccus</taxon>
    </lineage>
</organism>
<dbReference type="InterPro" id="IPR001387">
    <property type="entry name" value="Cro/C1-type_HTH"/>
</dbReference>
<dbReference type="InterPro" id="IPR049639">
    <property type="entry name" value="RstR"/>
</dbReference>
<protein>
    <submittedName>
        <fullName evidence="3">Transcriptional regulator, contains XRE-family HTH domain</fullName>
    </submittedName>
</protein>
<dbReference type="PROSITE" id="PS50943">
    <property type="entry name" value="HTH_CROC1"/>
    <property type="match status" value="1"/>
</dbReference>
<name>A0A1H3VPV7_9BACT</name>
<dbReference type="STRING" id="551991.SAMN05192529_101347"/>
<dbReference type="Gene3D" id="1.10.260.40">
    <property type="entry name" value="lambda repressor-like DNA-binding domains"/>
    <property type="match status" value="1"/>
</dbReference>
<evidence type="ECO:0000259" key="2">
    <source>
        <dbReference type="PROSITE" id="PS50943"/>
    </source>
</evidence>
<accession>A0A1H3VPV7</accession>
<reference evidence="3 4" key="1">
    <citation type="submission" date="2016-10" db="EMBL/GenBank/DDBJ databases">
        <authorList>
            <person name="de Groot N.N."/>
        </authorList>
    </citation>
    <scope>NUCLEOTIDE SEQUENCE [LARGE SCALE GENOMIC DNA]</scope>
    <source>
        <strain evidence="3 4">Vu-144</strain>
    </source>
</reference>
<dbReference type="PANTHER" id="PTHR46558:SF11">
    <property type="entry name" value="HTH-TYPE TRANSCRIPTIONAL REGULATOR XRE"/>
    <property type="match status" value="1"/>
</dbReference>
<dbReference type="EMBL" id="FNQY01000001">
    <property type="protein sequence ID" value="SDZ76800.1"/>
    <property type="molecule type" value="Genomic_DNA"/>
</dbReference>
<evidence type="ECO:0000313" key="4">
    <source>
        <dbReference type="Proteomes" id="UP000199041"/>
    </source>
</evidence>
<proteinExistence type="predicted"/>
<dbReference type="NCBIfam" id="NF041951">
    <property type="entry name" value="phage_RstR"/>
    <property type="match status" value="1"/>
</dbReference>
<sequence length="109" mass="11844">MELAKRLANLRKAKGLTQQALAEMTGAHPNLIGKYELGLALPSVEMVQKLADGLNVSIDYLVGNIEENLDNSLMDKLKTLLKLPEDVKKSVLFSLDVLIGKAKSQKGLA</sequence>
<dbReference type="InterPro" id="IPR010982">
    <property type="entry name" value="Lambda_DNA-bd_dom_sf"/>
</dbReference>
<dbReference type="GO" id="GO:0003677">
    <property type="term" value="F:DNA binding"/>
    <property type="evidence" value="ECO:0007669"/>
    <property type="project" value="UniProtKB-KW"/>
</dbReference>
<keyword evidence="4" id="KW-1185">Reference proteome</keyword>
<feature type="domain" description="HTH cro/C1-type" evidence="2">
    <location>
        <begin position="7"/>
        <end position="61"/>
    </location>
</feature>
<dbReference type="SUPFAM" id="SSF47413">
    <property type="entry name" value="lambda repressor-like DNA-binding domains"/>
    <property type="match status" value="1"/>
</dbReference>
<dbReference type="PANTHER" id="PTHR46558">
    <property type="entry name" value="TRACRIPTIONAL REGULATORY PROTEIN-RELATED-RELATED"/>
    <property type="match status" value="1"/>
</dbReference>
<gene>
    <name evidence="3" type="ORF">SAMN05192529_101347</name>
</gene>
<evidence type="ECO:0000313" key="3">
    <source>
        <dbReference type="EMBL" id="SDZ76800.1"/>
    </source>
</evidence>
<dbReference type="Proteomes" id="UP000199041">
    <property type="component" value="Unassembled WGS sequence"/>
</dbReference>
<dbReference type="Pfam" id="PF01381">
    <property type="entry name" value="HTH_3"/>
    <property type="match status" value="1"/>
</dbReference>
<dbReference type="AlphaFoldDB" id="A0A1H3VPV7"/>